<dbReference type="Proteomes" id="UP001329915">
    <property type="component" value="Chromosome"/>
</dbReference>
<name>A0AAU0UPM9_9FIRM</name>
<reference evidence="1 2" key="1">
    <citation type="submission" date="2023-04" db="EMBL/GenBank/DDBJ databases">
        <authorList>
            <person name="Hsu D."/>
        </authorList>
    </citation>
    <scope>NUCLEOTIDE SEQUENCE [LARGE SCALE GENOMIC DNA]</scope>
    <source>
        <strain evidence="1 2">MK1</strain>
    </source>
</reference>
<dbReference type="EMBL" id="CP121694">
    <property type="protein sequence ID" value="WRO22186.1"/>
    <property type="molecule type" value="Genomic_DNA"/>
</dbReference>
<protein>
    <submittedName>
        <fullName evidence="1">Uncharacterized protein</fullName>
    </submittedName>
</protein>
<evidence type="ECO:0000313" key="2">
    <source>
        <dbReference type="Proteomes" id="UP001329915"/>
    </source>
</evidence>
<proteinExistence type="predicted"/>
<gene>
    <name evidence="1" type="ORF">MFMK1_002011</name>
</gene>
<sequence length="56" mass="6609">MVKDYKMPVPKRQVTKKADLEFAAELLNQKTDNQLMEFAQEYEGDVRPKFEIYPGE</sequence>
<organism evidence="1 2">
    <name type="scientific">Metallumcola ferriviriculae</name>
    <dbReference type="NCBI Taxonomy" id="3039180"/>
    <lineage>
        <taxon>Bacteria</taxon>
        <taxon>Bacillati</taxon>
        <taxon>Bacillota</taxon>
        <taxon>Clostridia</taxon>
        <taxon>Neomoorellales</taxon>
        <taxon>Desulfitibacteraceae</taxon>
        <taxon>Metallumcola</taxon>
    </lineage>
</organism>
<keyword evidence="2" id="KW-1185">Reference proteome</keyword>
<dbReference type="RefSeq" id="WP_366921607.1">
    <property type="nucleotide sequence ID" value="NZ_CP121694.1"/>
</dbReference>
<accession>A0AAU0UPM9</accession>
<dbReference type="KEGG" id="dbc:MFMK1_002011"/>
<evidence type="ECO:0000313" key="1">
    <source>
        <dbReference type="EMBL" id="WRO22186.1"/>
    </source>
</evidence>
<dbReference type="AlphaFoldDB" id="A0AAU0UPM9"/>